<keyword evidence="2" id="KW-0812">Transmembrane</keyword>
<keyword evidence="2" id="KW-0472">Membrane</keyword>
<feature type="domain" description="CNA-B" evidence="3">
    <location>
        <begin position="1242"/>
        <end position="1318"/>
    </location>
</feature>
<dbReference type="InterPro" id="IPR041033">
    <property type="entry name" value="SpaA_PFL_dom_1"/>
</dbReference>
<feature type="region of interest" description="Disordered" evidence="1">
    <location>
        <begin position="315"/>
        <end position="337"/>
    </location>
</feature>
<keyword evidence="2" id="KW-1133">Transmembrane helix</keyword>
<evidence type="ECO:0000256" key="2">
    <source>
        <dbReference type="SAM" id="Phobius"/>
    </source>
</evidence>
<sequence length="1367" mass="151973">MRKHKEKKLIRLAHLFAALILTLSILAPSFVEVGSSVWTANSAIAAESTADLADMITSLDIKTKQNDQWVAVDSSKPLADGSNVKAELTFDIPMGSLTGNGSKLTYQFPDGFKIDKGQKGDFSVDEKNGSSKVIGTYTISTDGKVEITLNENFDPKIAYKDSHLSVSGTLENSSSSSEKALNFPGSGTTIKIQKKDNGDTDHDIKVEKHGTVAGDKKSVSYTVKVTTTKGTPDTVKLEDTLTYVNNATGSYDKGSFKIVKEDASGQKTELSTSQYQPTFSTNSGNQPTFTIAGLPKLDKGESYEITYSVKIDPKDGTTGEESIGNSVHAKSKDKEAWGGDNKQISNRLIHKWGNYNNGQIDWTIYVNEAQADISHYQLTDSLPDNASLLDDIKLVDTSTGEKYDISSLIVKGKKGDKEISIDFSKLPDKYKKDIFRITYTTKAPEASDNSVDVKNSVDFHDSTHHYSDSAKVAVPAANYGIDKKYDGDEAISGNSEEKRYNWHSTFKLSGKELDTLDYTDSIQKATSTNEHDSTAKEQDEESHYGVASELYKELTDPNKQELLVEEGPQVTKKYVLGEHYEVKLEFFDKDNNQIDKTDSKTPVRYFQLRVVPKDGKTIKPTKFVIHYSTHANIGKVNPGETWTYKNVGDFSYFNNEKIAERGSDSHSYKKESKLVKQASLTGMGNSYQGADQTADFDKTDGTIYYRILLTIPKDSTGKIDVTDILPKGMTYKDGSLKAAFYHKDWTDSKHDWWDGSKHTYDLAGDQKPNVSTTKQADGTTKLNVVLPDGYHSSDSNYNTIQLTYTASVKDDETWLDMNNTKKSYTNTVSWNGYTDRQTTTETREVSALKKKGVQIKDSYGNPTNVVGYQVDINPQGLDLNPDGDTVVLNDQLSLSKDGMDAYLDLQKTKLYKYDPKAENHIGDEIDHSLYSLKYDSDTHQIKLELPDKTACVLVYQYSFDTDNYTSPTISNKASLAGKYSSNESTQLTDSSSSAHTTEQKISVYKVDSDDYTKNLPGAGFSLEKLNGSSWQKVAAKDVNFDGKLVTDKNGKLDLTNLANNTVYRLKESKAPSGYSLNSKYYYLVWLKGEETSSEIYNGLSDTVKNEIGKQSNIHFFKTAGGAIYVPDDYSQLTVTKHWINSDGTAAKPGASSVKVDLYRVTKKLNAVKVKVKVVDVNNQTKFEKECSIAKGSSFAIDWGQYGMESQGFDWINVNGISQTFAKTDTSFTLSAVNSDTTIQIKTKGWSNTPDVKYQDPQSMIDQSTKTKVETVTLDASNNWQKNWNNLPHEDEYGNTYYYYVEEESVPGYKTSYRNNDGVKYGQIDVINQEENEFYHLPQSGGRGLYALLVLGTAIVASGLAFRRKKFN</sequence>
<name>K0NU39_9LACO</name>
<feature type="transmembrane region" description="Helical" evidence="2">
    <location>
        <begin position="1343"/>
        <end position="1361"/>
    </location>
</feature>
<comment type="caution">
    <text evidence="5">The sequence shown here is derived from an EMBL/GenBank/DDBJ whole genome shotgun (WGS) entry which is preliminary data.</text>
</comment>
<dbReference type="Gene3D" id="2.60.40.740">
    <property type="match status" value="3"/>
</dbReference>
<dbReference type="CDD" id="cd00222">
    <property type="entry name" value="CollagenBindB"/>
    <property type="match status" value="1"/>
</dbReference>
<feature type="domain" description="SpaA-like prealbumin fold" evidence="4">
    <location>
        <begin position="1000"/>
        <end position="1083"/>
    </location>
</feature>
<dbReference type="Gene3D" id="2.60.40.10">
    <property type="entry name" value="Immunoglobulins"/>
    <property type="match status" value="1"/>
</dbReference>
<gene>
    <name evidence="5" type="ORF">FC20_GL000193</name>
</gene>
<keyword evidence="6" id="KW-1185">Reference proteome</keyword>
<dbReference type="InterPro" id="IPR008966">
    <property type="entry name" value="Adhesion_dom_sf"/>
</dbReference>
<feature type="compositionally biased region" description="Basic and acidic residues" evidence="1">
    <location>
        <begin position="193"/>
        <end position="203"/>
    </location>
</feature>
<protein>
    <submittedName>
        <fullName evidence="5">Uncharacterized protein</fullName>
    </submittedName>
</protein>
<evidence type="ECO:0000259" key="4">
    <source>
        <dbReference type="Pfam" id="PF17802"/>
    </source>
</evidence>
<evidence type="ECO:0000313" key="6">
    <source>
        <dbReference type="Proteomes" id="UP000051074"/>
    </source>
</evidence>
<feature type="region of interest" description="Disordered" evidence="1">
    <location>
        <begin position="170"/>
        <end position="203"/>
    </location>
</feature>
<evidence type="ECO:0000313" key="5">
    <source>
        <dbReference type="EMBL" id="KRL02634.1"/>
    </source>
</evidence>
<evidence type="ECO:0000259" key="3">
    <source>
        <dbReference type="Pfam" id="PF05738"/>
    </source>
</evidence>
<proteinExistence type="predicted"/>
<accession>K0NU39</accession>
<dbReference type="Proteomes" id="UP000051074">
    <property type="component" value="Unassembled WGS sequence"/>
</dbReference>
<dbReference type="EMBL" id="AZDU01000011">
    <property type="protein sequence ID" value="KRL02634.1"/>
    <property type="molecule type" value="Genomic_DNA"/>
</dbReference>
<evidence type="ECO:0000256" key="1">
    <source>
        <dbReference type="SAM" id="MobiDB-lite"/>
    </source>
</evidence>
<dbReference type="PATRIC" id="fig|1293597.4.peg.205"/>
<dbReference type="eggNOG" id="COG4932">
    <property type="taxonomic scope" value="Bacteria"/>
</dbReference>
<dbReference type="Pfam" id="PF05738">
    <property type="entry name" value="Cna_B"/>
    <property type="match status" value="1"/>
</dbReference>
<dbReference type="Pfam" id="PF17802">
    <property type="entry name" value="SpaA"/>
    <property type="match status" value="1"/>
</dbReference>
<dbReference type="SUPFAM" id="SSF49401">
    <property type="entry name" value="Bacterial adhesins"/>
    <property type="match status" value="3"/>
</dbReference>
<dbReference type="Gene3D" id="2.60.40.1140">
    <property type="entry name" value="Collagen-binding surface protein Cna, B-type domain"/>
    <property type="match status" value="1"/>
</dbReference>
<organism evidence="5 6">
    <name type="scientific">Lactobacillus equicursoris DSM 19284 = JCM 14600 = CIP 110162</name>
    <dbReference type="NCBI Taxonomy" id="1293597"/>
    <lineage>
        <taxon>Bacteria</taxon>
        <taxon>Bacillati</taxon>
        <taxon>Bacillota</taxon>
        <taxon>Bacilli</taxon>
        <taxon>Lactobacillales</taxon>
        <taxon>Lactobacillaceae</taxon>
        <taxon>Lactobacillus</taxon>
    </lineage>
</organism>
<dbReference type="InterPro" id="IPR008454">
    <property type="entry name" value="Collagen-bd_Cna-like_B-typ_dom"/>
</dbReference>
<dbReference type="InterPro" id="IPR013783">
    <property type="entry name" value="Ig-like_fold"/>
</dbReference>
<dbReference type="SUPFAM" id="SSF49478">
    <property type="entry name" value="Cna protein B-type domain"/>
    <property type="match status" value="1"/>
</dbReference>
<dbReference type="STRING" id="1293597.FC20_GL000193"/>
<reference evidence="5 6" key="1">
    <citation type="journal article" date="2015" name="Genome Announc.">
        <title>Expanding the biotechnology potential of lactobacilli through comparative genomics of 213 strains and associated genera.</title>
        <authorList>
            <person name="Sun Z."/>
            <person name="Harris H.M."/>
            <person name="McCann A."/>
            <person name="Guo C."/>
            <person name="Argimon S."/>
            <person name="Zhang W."/>
            <person name="Yang X."/>
            <person name="Jeffery I.B."/>
            <person name="Cooney J.C."/>
            <person name="Kagawa T.F."/>
            <person name="Liu W."/>
            <person name="Song Y."/>
            <person name="Salvetti E."/>
            <person name="Wrobel A."/>
            <person name="Rasinkangas P."/>
            <person name="Parkhill J."/>
            <person name="Rea M.C."/>
            <person name="O'Sullivan O."/>
            <person name="Ritari J."/>
            <person name="Douillard F.P."/>
            <person name="Paul Ross R."/>
            <person name="Yang R."/>
            <person name="Briner A.E."/>
            <person name="Felis G.E."/>
            <person name="de Vos W.M."/>
            <person name="Barrangou R."/>
            <person name="Klaenhammer T.R."/>
            <person name="Caufield P.W."/>
            <person name="Cui Y."/>
            <person name="Zhang H."/>
            <person name="O'Toole P.W."/>
        </authorList>
    </citation>
    <scope>NUCLEOTIDE SEQUENCE [LARGE SCALE GENOMIC DNA]</scope>
    <source>
        <strain evidence="5 6">DSM 19284</strain>
    </source>
</reference>
<dbReference type="RefSeq" id="WP_008462263.1">
    <property type="nucleotide sequence ID" value="NZ_AZDU01000011.1"/>
</dbReference>
<feature type="region of interest" description="Disordered" evidence="1">
    <location>
        <begin position="268"/>
        <end position="287"/>
    </location>
</feature>